<protein>
    <submittedName>
        <fullName evidence="4">PEGA domain-containing protein</fullName>
    </submittedName>
</protein>
<feature type="region of interest" description="Disordered" evidence="2">
    <location>
        <begin position="466"/>
        <end position="617"/>
    </location>
</feature>
<dbReference type="Proteomes" id="UP000199181">
    <property type="component" value="Unassembled WGS sequence"/>
</dbReference>
<feature type="domain" description="PEGA" evidence="3">
    <location>
        <begin position="209"/>
        <end position="253"/>
    </location>
</feature>
<evidence type="ECO:0000256" key="2">
    <source>
        <dbReference type="SAM" id="MobiDB-lite"/>
    </source>
</evidence>
<evidence type="ECO:0000313" key="5">
    <source>
        <dbReference type="Proteomes" id="UP000199181"/>
    </source>
</evidence>
<reference evidence="5" key="1">
    <citation type="submission" date="2016-10" db="EMBL/GenBank/DDBJ databases">
        <authorList>
            <person name="Varghese N."/>
            <person name="Submissions S."/>
        </authorList>
    </citation>
    <scope>NUCLEOTIDE SEQUENCE [LARGE SCALE GENOMIC DNA]</scope>
    <source>
        <strain evidence="5">DSM 16858</strain>
    </source>
</reference>
<proteinExistence type="predicted"/>
<feature type="coiled-coil region" evidence="1">
    <location>
        <begin position="79"/>
        <end position="106"/>
    </location>
</feature>
<name>A0A1I0DBV4_9BACT</name>
<dbReference type="GO" id="GO:0030833">
    <property type="term" value="P:regulation of actin filament polymerization"/>
    <property type="evidence" value="ECO:0007669"/>
    <property type="project" value="TreeGrafter"/>
</dbReference>
<feature type="compositionally biased region" description="Basic and acidic residues" evidence="2">
    <location>
        <begin position="505"/>
        <end position="617"/>
    </location>
</feature>
<dbReference type="PANTHER" id="PTHR10829">
    <property type="entry name" value="CORTACTIN AND DREBRIN"/>
    <property type="match status" value="1"/>
</dbReference>
<keyword evidence="1" id="KW-0175">Coiled coil</keyword>
<sequence length="617" mass="66446">MRRPWIRVLDAALSGLLVGLLAAGPAFAQQPPLRLLPRALPAAAAPTLTVVVVPLDAAARTQVSRLTYLAEQAAAGTGRFELVRLADALESEAARAREEKAAQAAAAFAEGQKAYDELDTQKALQQFDAAVQAYEASDLSRHFADMSRARVMKIASQVANGDNKAAAREISDVLSRNPRAEFSPNYFPADERNLVEKTRKAVLAQADKTLEVKTQPVRAQIFLDGEFQGSSPLQLTGLSRADHFITVVAPGYALDQQRVGGAEAAFTLVPTPHAPRLRELVERIEEGPESKGRDEALKALGTLAGTQQVLALLIRGTPGAGAQDAIALRLETRDGHNLGYAAGPVTASGEAMEAGVQSLLASVLAGDAPRKGSKPVNHFSAGAPSANRRTAGYVLLATGAALLAGGIYFGLEASSKSDQFKETPQTSARGEGLKSDGKTFALIADLGILSGLASAGAGAWLAFSEGGGGGQKAAPASRTPPPPVEAVPSEAPAPAPEPAVAPQEKAVEPAPEKLSPKKRAEEERRAREEAAKQERQAREEAAKQERRNREEAAKKEREREEAERREREEAERREREEAERRKRQEEEQRKREEAERRKREEERKKRPALDEDDLRNY</sequence>
<dbReference type="PANTHER" id="PTHR10829:SF25">
    <property type="entry name" value="DREBRIN-LIKE PROTEIN"/>
    <property type="match status" value="1"/>
</dbReference>
<dbReference type="Pfam" id="PF08308">
    <property type="entry name" value="PEGA"/>
    <property type="match status" value="1"/>
</dbReference>
<organism evidence="4 5">
    <name type="scientific">Stigmatella erecta</name>
    <dbReference type="NCBI Taxonomy" id="83460"/>
    <lineage>
        <taxon>Bacteria</taxon>
        <taxon>Pseudomonadati</taxon>
        <taxon>Myxococcota</taxon>
        <taxon>Myxococcia</taxon>
        <taxon>Myxococcales</taxon>
        <taxon>Cystobacterineae</taxon>
        <taxon>Archangiaceae</taxon>
        <taxon>Stigmatella</taxon>
    </lineage>
</organism>
<dbReference type="GO" id="GO:0030864">
    <property type="term" value="C:cortical actin cytoskeleton"/>
    <property type="evidence" value="ECO:0007669"/>
    <property type="project" value="TreeGrafter"/>
</dbReference>
<dbReference type="EMBL" id="FOIJ01000002">
    <property type="protein sequence ID" value="SET29778.1"/>
    <property type="molecule type" value="Genomic_DNA"/>
</dbReference>
<dbReference type="RefSeq" id="WP_093516741.1">
    <property type="nucleotide sequence ID" value="NZ_FOIJ01000002.1"/>
</dbReference>
<dbReference type="InterPro" id="IPR013229">
    <property type="entry name" value="PEGA"/>
</dbReference>
<dbReference type="GO" id="GO:0005884">
    <property type="term" value="C:actin filament"/>
    <property type="evidence" value="ECO:0007669"/>
    <property type="project" value="TreeGrafter"/>
</dbReference>
<keyword evidence="5" id="KW-1185">Reference proteome</keyword>
<accession>A0A1I0DBV4</accession>
<dbReference type="AlphaFoldDB" id="A0A1I0DBV4"/>
<feature type="compositionally biased region" description="Pro residues" evidence="2">
    <location>
        <begin position="478"/>
        <end position="499"/>
    </location>
</feature>
<evidence type="ECO:0000259" key="3">
    <source>
        <dbReference type="Pfam" id="PF08308"/>
    </source>
</evidence>
<evidence type="ECO:0000313" key="4">
    <source>
        <dbReference type="EMBL" id="SET29778.1"/>
    </source>
</evidence>
<gene>
    <name evidence="4" type="ORF">SAMN05443639_102467</name>
</gene>
<dbReference type="GO" id="GO:0051015">
    <property type="term" value="F:actin filament binding"/>
    <property type="evidence" value="ECO:0007669"/>
    <property type="project" value="TreeGrafter"/>
</dbReference>
<evidence type="ECO:0000256" key="1">
    <source>
        <dbReference type="SAM" id="Coils"/>
    </source>
</evidence>